<protein>
    <submittedName>
        <fullName evidence="2">Uncharacterized protein</fullName>
    </submittedName>
</protein>
<dbReference type="AlphaFoldDB" id="A0A317Y4R9"/>
<evidence type="ECO:0000313" key="2">
    <source>
        <dbReference type="EMBL" id="PWZ53595.1"/>
    </source>
</evidence>
<accession>A0A317Y4R9</accession>
<reference evidence="2" key="1">
    <citation type="journal article" date="2018" name="Nat. Genet.">
        <title>Extensive intraspecific gene order and gene structural variations between Mo17 and other maize genomes.</title>
        <authorList>
            <person name="Sun S."/>
            <person name="Zhou Y."/>
            <person name="Chen J."/>
            <person name="Shi J."/>
            <person name="Zhao H."/>
            <person name="Zhao H."/>
            <person name="Song W."/>
            <person name="Zhang M."/>
            <person name="Cui Y."/>
            <person name="Dong X."/>
            <person name="Liu H."/>
            <person name="Ma X."/>
            <person name="Jiao Y."/>
            <person name="Wang B."/>
            <person name="Wei X."/>
            <person name="Stein J.C."/>
            <person name="Glaubitz J.C."/>
            <person name="Lu F."/>
            <person name="Yu G."/>
            <person name="Liang C."/>
            <person name="Fengler K."/>
            <person name="Li B."/>
            <person name="Rafalski A."/>
            <person name="Schnable P.S."/>
            <person name="Ware D.H."/>
            <person name="Buckler E.S."/>
            <person name="Lai J."/>
        </authorList>
    </citation>
    <scope>NUCLEOTIDE SEQUENCE [LARGE SCALE GENOMIC DNA]</scope>
    <source>
        <tissue evidence="2">Seedling</tissue>
    </source>
</reference>
<proteinExistence type="predicted"/>
<name>A0A317Y4R9_MAIZE</name>
<feature type="region of interest" description="Disordered" evidence="1">
    <location>
        <begin position="1"/>
        <end position="22"/>
    </location>
</feature>
<feature type="compositionally biased region" description="Polar residues" evidence="1">
    <location>
        <begin position="1"/>
        <end position="19"/>
    </location>
</feature>
<evidence type="ECO:0000256" key="1">
    <source>
        <dbReference type="SAM" id="MobiDB-lite"/>
    </source>
</evidence>
<dbReference type="EMBL" id="NCVQ01000001">
    <property type="protein sequence ID" value="PWZ53595.1"/>
    <property type="molecule type" value="Genomic_DNA"/>
</dbReference>
<comment type="caution">
    <text evidence="2">The sequence shown here is derived from an EMBL/GenBank/DDBJ whole genome shotgun (WGS) entry which is preliminary data.</text>
</comment>
<organism evidence="2">
    <name type="scientific">Zea mays</name>
    <name type="common">Maize</name>
    <dbReference type="NCBI Taxonomy" id="4577"/>
    <lineage>
        <taxon>Eukaryota</taxon>
        <taxon>Viridiplantae</taxon>
        <taxon>Streptophyta</taxon>
        <taxon>Embryophyta</taxon>
        <taxon>Tracheophyta</taxon>
        <taxon>Spermatophyta</taxon>
        <taxon>Magnoliopsida</taxon>
        <taxon>Liliopsida</taxon>
        <taxon>Poales</taxon>
        <taxon>Poaceae</taxon>
        <taxon>PACMAD clade</taxon>
        <taxon>Panicoideae</taxon>
        <taxon>Andropogonodae</taxon>
        <taxon>Andropogoneae</taxon>
        <taxon>Tripsacinae</taxon>
        <taxon>Zea</taxon>
    </lineage>
</organism>
<dbReference type="Proteomes" id="UP000251960">
    <property type="component" value="Chromosome 1"/>
</dbReference>
<gene>
    <name evidence="2" type="ORF">Zm00014a_032147</name>
</gene>
<sequence length="94" mass="11270">MFNNKFQNNTENINTARARQSNEVKDSLYHRFTVAGISQFYVIKQKTNLRRQDRPKALYEEKISRRKRKYPNPCLTHRQRHRAYVKRITTGVGS</sequence>